<dbReference type="PANTHER" id="PTHR30273">
    <property type="entry name" value="PERIPLASMIC SIGNAL SENSOR AND SIGMA FACTOR ACTIVATOR FECR-RELATED"/>
    <property type="match status" value="1"/>
</dbReference>
<evidence type="ECO:0000313" key="5">
    <source>
        <dbReference type="Proteomes" id="UP000830198"/>
    </source>
</evidence>
<dbReference type="PANTHER" id="PTHR30273:SF2">
    <property type="entry name" value="PROTEIN FECR"/>
    <property type="match status" value="1"/>
</dbReference>
<sequence>MGTSSSDKAALLALLEKYRAGKCTPEETTRIRQWFDSFEELPDAGEMKAAADKAVVNAMHTLFPRRGTSFRYIMLSAAAVLLVALTSLLFIYRFYMKAPAPVTYSSITTAKGERKKLTLPDGSTLTMNAGSTLSIPSNFGDSVRELVFSGQGTFDIKQNSKQPFIVCTGNVRTVVLGTAFDVKAYPEDDALQVAVLNGKVRIEKQERGRTAILAPGVTKDQLLTYEAQTGKHVLKPCKADDIAGWQQNRLFFEQASLEEIATILERQYNAHITLTGKAKHNCRYTLQLKNEPLNKALMLLQQLSGISYSINNNEIKINIASCE</sequence>
<dbReference type="PIRSF" id="PIRSF018266">
    <property type="entry name" value="FecR"/>
    <property type="match status" value="1"/>
</dbReference>
<evidence type="ECO:0000256" key="1">
    <source>
        <dbReference type="SAM" id="Phobius"/>
    </source>
</evidence>
<dbReference type="InterPro" id="IPR012373">
    <property type="entry name" value="Ferrdict_sens_TM"/>
</dbReference>
<feature type="domain" description="FecR protein" evidence="2">
    <location>
        <begin position="106"/>
        <end position="201"/>
    </location>
</feature>
<dbReference type="Gene3D" id="3.55.50.30">
    <property type="match status" value="1"/>
</dbReference>
<dbReference type="InterPro" id="IPR006860">
    <property type="entry name" value="FecR"/>
</dbReference>
<protein>
    <submittedName>
        <fullName evidence="4">FecR domain-containing protein</fullName>
    </submittedName>
</protein>
<feature type="domain" description="Protein FecR C-terminal" evidence="3">
    <location>
        <begin position="249"/>
        <end position="317"/>
    </location>
</feature>
<organism evidence="4 5">
    <name type="scientific">Chitinophaga filiformis</name>
    <name type="common">Myxococcus filiformis</name>
    <name type="synonym">Flexibacter filiformis</name>
    <dbReference type="NCBI Taxonomy" id="104663"/>
    <lineage>
        <taxon>Bacteria</taxon>
        <taxon>Pseudomonadati</taxon>
        <taxon>Bacteroidota</taxon>
        <taxon>Chitinophagia</taxon>
        <taxon>Chitinophagales</taxon>
        <taxon>Chitinophagaceae</taxon>
        <taxon>Chitinophaga</taxon>
    </lineage>
</organism>
<name>A0ABY4HXJ6_CHIFI</name>
<keyword evidence="5" id="KW-1185">Reference proteome</keyword>
<dbReference type="Pfam" id="PF16344">
    <property type="entry name" value="FecR_C"/>
    <property type="match status" value="1"/>
</dbReference>
<dbReference type="RefSeq" id="WP_247809350.1">
    <property type="nucleotide sequence ID" value="NZ_CP095855.1"/>
</dbReference>
<reference evidence="4 5" key="1">
    <citation type="submission" date="2022-04" db="EMBL/GenBank/DDBJ databases">
        <title>The arsenic-methylating capacity of Chitinophaga filiformis YT5 during chitin decomposition.</title>
        <authorList>
            <person name="Chen G."/>
            <person name="Liang Y."/>
        </authorList>
    </citation>
    <scope>NUCLEOTIDE SEQUENCE [LARGE SCALE GENOMIC DNA]</scope>
    <source>
        <strain evidence="4 5">YT5</strain>
    </source>
</reference>
<evidence type="ECO:0000259" key="2">
    <source>
        <dbReference type="Pfam" id="PF04773"/>
    </source>
</evidence>
<gene>
    <name evidence="4" type="ORF">MYF79_19720</name>
</gene>
<proteinExistence type="predicted"/>
<keyword evidence="1" id="KW-0472">Membrane</keyword>
<dbReference type="EMBL" id="CP095855">
    <property type="protein sequence ID" value="UPK67171.1"/>
    <property type="molecule type" value="Genomic_DNA"/>
</dbReference>
<evidence type="ECO:0000259" key="3">
    <source>
        <dbReference type="Pfam" id="PF16344"/>
    </source>
</evidence>
<keyword evidence="1" id="KW-1133">Transmembrane helix</keyword>
<dbReference type="Gene3D" id="2.60.120.1440">
    <property type="match status" value="1"/>
</dbReference>
<keyword evidence="1" id="KW-0812">Transmembrane</keyword>
<dbReference type="Pfam" id="PF04773">
    <property type="entry name" value="FecR"/>
    <property type="match status" value="1"/>
</dbReference>
<accession>A0ABY4HXJ6</accession>
<feature type="transmembrane region" description="Helical" evidence="1">
    <location>
        <begin position="72"/>
        <end position="95"/>
    </location>
</feature>
<dbReference type="InterPro" id="IPR032508">
    <property type="entry name" value="FecR_C"/>
</dbReference>
<dbReference type="Proteomes" id="UP000830198">
    <property type="component" value="Chromosome"/>
</dbReference>
<evidence type="ECO:0000313" key="4">
    <source>
        <dbReference type="EMBL" id="UPK67171.1"/>
    </source>
</evidence>